<proteinExistence type="predicted"/>
<comment type="caution">
    <text evidence="1">The sequence shown here is derived from an EMBL/GenBank/DDBJ whole genome shotgun (WGS) entry which is preliminary data.</text>
</comment>
<dbReference type="Proteomes" id="UP001595557">
    <property type="component" value="Unassembled WGS sequence"/>
</dbReference>
<evidence type="ECO:0000313" key="2">
    <source>
        <dbReference type="Proteomes" id="UP001595557"/>
    </source>
</evidence>
<dbReference type="RefSeq" id="WP_207464496.1">
    <property type="nucleotide sequence ID" value="NZ_JAFNAW010000001.1"/>
</dbReference>
<gene>
    <name evidence="1" type="ORF">ACFOD7_14450</name>
</gene>
<evidence type="ECO:0000313" key="1">
    <source>
        <dbReference type="EMBL" id="MFC3169250.1"/>
    </source>
</evidence>
<sequence>MKITHDDKTFTITGQQWAGTYPLDDLGKWLAFYRRQRADFPKAGAVYDATIAGLEALAQELQVSA</sequence>
<dbReference type="EMBL" id="JBHRTE010000059">
    <property type="protein sequence ID" value="MFC3169250.1"/>
    <property type="molecule type" value="Genomic_DNA"/>
</dbReference>
<name>A0ABV7IJB9_9RHOB</name>
<reference evidence="2" key="1">
    <citation type="journal article" date="2019" name="Int. J. Syst. Evol. Microbiol.">
        <title>The Global Catalogue of Microorganisms (GCM) 10K type strain sequencing project: providing services to taxonomists for standard genome sequencing and annotation.</title>
        <authorList>
            <consortium name="The Broad Institute Genomics Platform"/>
            <consortium name="The Broad Institute Genome Sequencing Center for Infectious Disease"/>
            <person name="Wu L."/>
            <person name="Ma J."/>
        </authorList>
    </citation>
    <scope>NUCLEOTIDE SEQUENCE [LARGE SCALE GENOMIC DNA]</scope>
    <source>
        <strain evidence="2">KCTC 52239</strain>
    </source>
</reference>
<keyword evidence="2" id="KW-1185">Reference proteome</keyword>
<protein>
    <submittedName>
        <fullName evidence="1">Uncharacterized protein</fullName>
    </submittedName>
</protein>
<accession>A0ABV7IJB9</accession>
<organism evidence="1 2">
    <name type="scientific">Paracoccus fontiphilus</name>
    <dbReference type="NCBI Taxonomy" id="1815556"/>
    <lineage>
        <taxon>Bacteria</taxon>
        <taxon>Pseudomonadati</taxon>
        <taxon>Pseudomonadota</taxon>
        <taxon>Alphaproteobacteria</taxon>
        <taxon>Rhodobacterales</taxon>
        <taxon>Paracoccaceae</taxon>
        <taxon>Paracoccus</taxon>
    </lineage>
</organism>